<accession>A0ABR1QBW0</accession>
<evidence type="ECO:0000313" key="1">
    <source>
        <dbReference type="EMBL" id="KAK7951471.1"/>
    </source>
</evidence>
<name>A0ABR1QBW0_9PEZI</name>
<evidence type="ECO:0000313" key="2">
    <source>
        <dbReference type="Proteomes" id="UP001391051"/>
    </source>
</evidence>
<dbReference type="RefSeq" id="XP_066699533.1">
    <property type="nucleotide sequence ID" value="XM_066843421.1"/>
</dbReference>
<dbReference type="Proteomes" id="UP001391051">
    <property type="component" value="Unassembled WGS sequence"/>
</dbReference>
<comment type="caution">
    <text evidence="1">The sequence shown here is derived from an EMBL/GenBank/DDBJ whole genome shotgun (WGS) entry which is preliminary data.</text>
</comment>
<protein>
    <submittedName>
        <fullName evidence="1">Uncharacterized protein</fullName>
    </submittedName>
</protein>
<dbReference type="GeneID" id="92076483"/>
<keyword evidence="2" id="KW-1185">Reference proteome</keyword>
<organism evidence="1 2">
    <name type="scientific">Apiospora aurea</name>
    <dbReference type="NCBI Taxonomy" id="335848"/>
    <lineage>
        <taxon>Eukaryota</taxon>
        <taxon>Fungi</taxon>
        <taxon>Dikarya</taxon>
        <taxon>Ascomycota</taxon>
        <taxon>Pezizomycotina</taxon>
        <taxon>Sordariomycetes</taxon>
        <taxon>Xylariomycetidae</taxon>
        <taxon>Amphisphaeriales</taxon>
        <taxon>Apiosporaceae</taxon>
        <taxon>Apiospora</taxon>
    </lineage>
</organism>
<dbReference type="EMBL" id="JAQQWE010000005">
    <property type="protein sequence ID" value="KAK7951471.1"/>
    <property type="molecule type" value="Genomic_DNA"/>
</dbReference>
<sequence length="176" mass="19625">MGHNHLGLKHLGLKTLILNSQASPVAVAFSRLVITWCRSSFFSRHHVRFAQGIVVTHQAPTVTAPLWLVSILLTRYLGSLEVSAVVDDEKVHFVDNLLETQADGDFDVELSTSFLRWASQFPEDLLGLQIEPEDSPLALAASAFFSLQKRLESRGPDFPPYEEQAAHYLRCLVELG</sequence>
<proteinExistence type="predicted"/>
<reference evidence="1 2" key="1">
    <citation type="submission" date="2023-01" db="EMBL/GenBank/DDBJ databases">
        <title>Analysis of 21 Apiospora genomes using comparative genomics revels a genus with tremendous synthesis potential of carbohydrate active enzymes and secondary metabolites.</title>
        <authorList>
            <person name="Sorensen T."/>
        </authorList>
    </citation>
    <scope>NUCLEOTIDE SEQUENCE [LARGE SCALE GENOMIC DNA]</scope>
    <source>
        <strain evidence="1 2">CBS 24483</strain>
    </source>
</reference>
<gene>
    <name evidence="1" type="ORF">PG986_007199</name>
</gene>